<dbReference type="PANTHER" id="PTHR10131">
    <property type="entry name" value="TNF RECEPTOR ASSOCIATED FACTOR"/>
    <property type="match status" value="1"/>
</dbReference>
<feature type="compositionally biased region" description="Polar residues" evidence="5">
    <location>
        <begin position="788"/>
        <end position="800"/>
    </location>
</feature>
<feature type="compositionally biased region" description="Polar residues" evidence="5">
    <location>
        <begin position="377"/>
        <end position="390"/>
    </location>
</feature>
<evidence type="ECO:0000313" key="8">
    <source>
        <dbReference type="RefSeq" id="XP_013418257.1"/>
    </source>
</evidence>
<dbReference type="GO" id="GO:0008270">
    <property type="term" value="F:zinc ion binding"/>
    <property type="evidence" value="ECO:0007669"/>
    <property type="project" value="UniProtKB-KW"/>
</dbReference>
<evidence type="ECO:0000313" key="7">
    <source>
        <dbReference type="Proteomes" id="UP000085678"/>
    </source>
</evidence>
<evidence type="ECO:0000256" key="1">
    <source>
        <dbReference type="ARBA" id="ARBA00022723"/>
    </source>
</evidence>
<feature type="compositionally biased region" description="Polar residues" evidence="5">
    <location>
        <begin position="474"/>
        <end position="490"/>
    </location>
</feature>
<gene>
    <name evidence="8" type="primary">LOC106179260</name>
</gene>
<feature type="compositionally biased region" description="Polar residues" evidence="5">
    <location>
        <begin position="708"/>
        <end position="728"/>
    </location>
</feature>
<keyword evidence="3 4" id="KW-0862">Zinc</keyword>
<dbReference type="GeneID" id="106179260"/>
<feature type="region of interest" description="Disordered" evidence="5">
    <location>
        <begin position="333"/>
        <end position="853"/>
    </location>
</feature>
<dbReference type="Pfam" id="PF02176">
    <property type="entry name" value="zf-TRAF"/>
    <property type="match status" value="1"/>
</dbReference>
<protein>
    <submittedName>
        <fullName evidence="8">Uncharacterized protein LOC106179260</fullName>
    </submittedName>
</protein>
<proteinExistence type="predicted"/>
<dbReference type="PROSITE" id="PS50145">
    <property type="entry name" value="ZF_TRAF"/>
    <property type="match status" value="1"/>
</dbReference>
<dbReference type="InterPro" id="IPR001293">
    <property type="entry name" value="Znf_TRAF"/>
</dbReference>
<evidence type="ECO:0000259" key="6">
    <source>
        <dbReference type="PROSITE" id="PS50145"/>
    </source>
</evidence>
<keyword evidence="7" id="KW-1185">Reference proteome</keyword>
<feature type="compositionally biased region" description="Polar residues" evidence="5">
    <location>
        <begin position="634"/>
        <end position="650"/>
    </location>
</feature>
<dbReference type="Proteomes" id="UP000085678">
    <property type="component" value="Unplaced"/>
</dbReference>
<dbReference type="OrthoDB" id="9884296at2759"/>
<feature type="compositionally biased region" description="Basic and acidic residues" evidence="5">
    <location>
        <begin position="778"/>
        <end position="787"/>
    </location>
</feature>
<evidence type="ECO:0000256" key="3">
    <source>
        <dbReference type="ARBA" id="ARBA00022833"/>
    </source>
</evidence>
<organism evidence="7 8">
    <name type="scientific">Lingula anatina</name>
    <name type="common">Brachiopod</name>
    <name type="synonym">Lingula unguis</name>
    <dbReference type="NCBI Taxonomy" id="7574"/>
    <lineage>
        <taxon>Eukaryota</taxon>
        <taxon>Metazoa</taxon>
        <taxon>Spiralia</taxon>
        <taxon>Lophotrochozoa</taxon>
        <taxon>Brachiopoda</taxon>
        <taxon>Linguliformea</taxon>
        <taxon>Lingulata</taxon>
        <taxon>Lingulida</taxon>
        <taxon>Linguloidea</taxon>
        <taxon>Lingulidae</taxon>
        <taxon>Lingula</taxon>
    </lineage>
</organism>
<dbReference type="STRING" id="7574.A0A1S3K6Y3"/>
<feature type="compositionally biased region" description="Polar residues" evidence="5">
    <location>
        <begin position="554"/>
        <end position="570"/>
    </location>
</feature>
<dbReference type="PANTHER" id="PTHR10131:SF94">
    <property type="entry name" value="TNF RECEPTOR-ASSOCIATED FACTOR 4"/>
    <property type="match status" value="1"/>
</dbReference>
<sequence length="1001" mass="108836">MRKHGAASQLSRSIEMASYSKVAELKVTCPHSPCVFSGTVREMVIHESVCDHVQISCPHPQCSQSGPRAALREHIKTCPLKTQHQTPTTNRRESKAGKSLVKWITSLFKAKPVKENDLPFKANQQCPDFVPVVCTNPGCKELVLPSQLERHLSVCKFATVTCPYKSLVCPHDLLHRWELVEHVERCEYASYHCICGETILRKSIKNHEPLCSARYTTCPACSSRVERHDIRHHKRFQCPKTPVFCEHCCSWVTAGKYQEHIRTQQVVSENKQSCISEEDIGVEYNGPSADKIHQLVGSFKSEAAIREGRFFDSGSYVPWSELEESLSIQNWKKSPTKQVRRGNYTGTPSVKTGHIRTPSTKTGLTGTPPVKTGHIRTPSTKTGLTGTPSVKTGHIRTPSTKTGLTGAPSVKTGHIRTPSTKTGLTGTPSVKTEPTGTPRVNTGLSGTQPFSTESTGTQPAKAEPTRTPRVKTGLNGTQPFSTESTGTQPAKTEPTRIPPVRTESSGTQPAIAEPTGTPRVKTGLSGTSPFSTELTGTQPAKAEPTRTPRVKTGLNGTQPFSTESTGTQPAKTEPTRIPPVRTESSGTQPAIAEPTGTPRVKTGLSGTSPFSTELTGTQPAKAEPTRTPRVKTGLNGTQPFSTESTGTQPAKTEPTRIPPVRTESSGTQPAIAEPTGTPRVKTGLSGTSPFSTELTGTQPAKAEPTETPRVNTGLSGTQPFSTESTGTQPAKAEPNGTPRVKTGLSGTPPIKTGSNGTPPVRARLQTEVTRKATSGLAVDDKQREKQVDSNTFETKSTTLEGTFGEPGGKNKQGRATKENLLRGDSEQSRGVNEAVTLGMRRPVSENTQQKNDESSRSMWTFIKAFLKWKPRPKVVELCPFNLEDLVHRLCVESLTTEKEKTDFRDYARQLAVYKQSPNNALYRAIEVWNSGLFGIIQEVAKSFHAGCITSDRDCLSIIRDKYYDKLKRSRNTERNGPGALPANMTGPPPRKIAEALFFKTL</sequence>
<keyword evidence="1 4" id="KW-0479">Metal-binding</keyword>
<feature type="compositionally biased region" description="Basic and acidic residues" evidence="5">
    <location>
        <begin position="815"/>
        <end position="827"/>
    </location>
</feature>
<dbReference type="RefSeq" id="XP_013418257.1">
    <property type="nucleotide sequence ID" value="XM_013562803.1"/>
</dbReference>
<feature type="zinc finger region" description="TRAF-type" evidence="4">
    <location>
        <begin position="207"/>
        <end position="248"/>
    </location>
</feature>
<feature type="compositionally biased region" description="Polar residues" evidence="5">
    <location>
        <begin position="684"/>
        <end position="698"/>
    </location>
</feature>
<keyword evidence="2 4" id="KW-0863">Zinc-finger</keyword>
<feature type="domain" description="TRAF-type" evidence="6">
    <location>
        <begin position="207"/>
        <end position="248"/>
    </location>
</feature>
<evidence type="ECO:0000256" key="2">
    <source>
        <dbReference type="ARBA" id="ARBA00022771"/>
    </source>
</evidence>
<dbReference type="InParanoid" id="A0A1S3K6Y3"/>
<reference evidence="8" key="1">
    <citation type="submission" date="2025-08" db="UniProtKB">
        <authorList>
            <consortium name="RefSeq"/>
        </authorList>
    </citation>
    <scope>IDENTIFICATION</scope>
    <source>
        <tissue evidence="8">Gonads</tissue>
    </source>
</reference>
<feature type="compositionally biased region" description="Polar residues" evidence="5">
    <location>
        <begin position="417"/>
        <end position="458"/>
    </location>
</feature>
<dbReference type="Gene3D" id="3.30.40.10">
    <property type="entry name" value="Zinc/RING finger domain, C3HC4 (zinc finger)"/>
    <property type="match status" value="3"/>
</dbReference>
<name>A0A1S3K6Y3_LINAN</name>
<evidence type="ECO:0000256" key="4">
    <source>
        <dbReference type="PROSITE-ProRule" id="PRU00207"/>
    </source>
</evidence>
<dbReference type="KEGG" id="lak:106179260"/>
<dbReference type="GO" id="GO:0043122">
    <property type="term" value="P:regulation of canonical NF-kappaB signal transduction"/>
    <property type="evidence" value="ECO:0007669"/>
    <property type="project" value="TreeGrafter"/>
</dbReference>
<accession>A0A1S3K6Y3</accession>
<dbReference type="SUPFAM" id="SSF49599">
    <property type="entry name" value="TRAF domain-like"/>
    <property type="match status" value="2"/>
</dbReference>
<feature type="compositionally biased region" description="Polar residues" evidence="5">
    <location>
        <begin position="604"/>
        <end position="618"/>
    </location>
</feature>
<evidence type="ECO:0000256" key="5">
    <source>
        <dbReference type="SAM" id="MobiDB-lite"/>
    </source>
</evidence>
<feature type="compositionally biased region" description="Polar residues" evidence="5">
    <location>
        <begin position="524"/>
        <end position="538"/>
    </location>
</feature>
<dbReference type="InterPro" id="IPR013083">
    <property type="entry name" value="Znf_RING/FYVE/PHD"/>
</dbReference>
<dbReference type="AlphaFoldDB" id="A0A1S3K6Y3"/>